<reference evidence="2 3" key="1">
    <citation type="submission" date="2020-03" db="EMBL/GenBank/DDBJ databases">
        <title>Propioniciclava sp. nov., isolated from Hydrophilus acuminatus.</title>
        <authorList>
            <person name="Hyun D.-W."/>
            <person name="Bae J.-W."/>
        </authorList>
    </citation>
    <scope>NUCLEOTIDE SEQUENCE [LARGE SCALE GENOMIC DNA]</scope>
    <source>
        <strain evidence="2 3">HDW11</strain>
    </source>
</reference>
<dbReference type="AlphaFoldDB" id="A0A6G7Y416"/>
<evidence type="ECO:0008006" key="4">
    <source>
        <dbReference type="Google" id="ProtNLM"/>
    </source>
</evidence>
<organism evidence="2 3">
    <name type="scientific">Propioniciclava coleopterorum</name>
    <dbReference type="NCBI Taxonomy" id="2714937"/>
    <lineage>
        <taxon>Bacteria</taxon>
        <taxon>Bacillati</taxon>
        <taxon>Actinomycetota</taxon>
        <taxon>Actinomycetes</taxon>
        <taxon>Propionibacteriales</taxon>
        <taxon>Propionibacteriaceae</taxon>
        <taxon>Propioniciclava</taxon>
    </lineage>
</organism>
<dbReference type="KEGG" id="prv:G7070_02660"/>
<sequence length="186" mass="19628">MRIADLRIDGTPTRAHVDAAALEQPGAYPPSYRAFVAHAGWGRLFGLWLVLPPVLPGHADGLPATGDALTAFVRADYADSRADDFDWVIEPDGSWDLVEHLVVFGISENGHHLLWDTSRRDAAGEFAVWVSDRGQSLRRLGDDLEAALPLLSELAGPLAPAGHDVSPLPATRAASGSAAGAGHGEG</sequence>
<dbReference type="Proteomes" id="UP000501058">
    <property type="component" value="Chromosome"/>
</dbReference>
<name>A0A6G7Y416_9ACTN</name>
<accession>A0A6G7Y416</accession>
<evidence type="ECO:0000256" key="1">
    <source>
        <dbReference type="SAM" id="MobiDB-lite"/>
    </source>
</evidence>
<protein>
    <recommendedName>
        <fullName evidence="4">SMI1/KNR4 family protein</fullName>
    </recommendedName>
</protein>
<evidence type="ECO:0000313" key="3">
    <source>
        <dbReference type="Proteomes" id="UP000501058"/>
    </source>
</evidence>
<dbReference type="InterPro" id="IPR037883">
    <property type="entry name" value="Knr4/Smi1-like_sf"/>
</dbReference>
<dbReference type="RefSeq" id="WP_166231772.1">
    <property type="nucleotide sequence ID" value="NZ_CP049865.1"/>
</dbReference>
<dbReference type="SUPFAM" id="SSF160631">
    <property type="entry name" value="SMI1/KNR4-like"/>
    <property type="match status" value="1"/>
</dbReference>
<proteinExistence type="predicted"/>
<dbReference type="EMBL" id="CP049865">
    <property type="protein sequence ID" value="QIK71388.1"/>
    <property type="molecule type" value="Genomic_DNA"/>
</dbReference>
<feature type="region of interest" description="Disordered" evidence="1">
    <location>
        <begin position="162"/>
        <end position="186"/>
    </location>
</feature>
<gene>
    <name evidence="2" type="ORF">G7070_02660</name>
</gene>
<keyword evidence="3" id="KW-1185">Reference proteome</keyword>
<evidence type="ECO:0000313" key="2">
    <source>
        <dbReference type="EMBL" id="QIK71388.1"/>
    </source>
</evidence>